<dbReference type="InterPro" id="IPR052768">
    <property type="entry name" value="RBM25"/>
</dbReference>
<evidence type="ECO:0000313" key="4">
    <source>
        <dbReference type="Proteomes" id="UP001357485"/>
    </source>
</evidence>
<keyword evidence="4" id="KW-1185">Reference proteome</keyword>
<gene>
    <name evidence="3" type="ORF">LTR16_007541</name>
</gene>
<dbReference type="InterPro" id="IPR002483">
    <property type="entry name" value="PWI_dom"/>
</dbReference>
<dbReference type="Pfam" id="PF01480">
    <property type="entry name" value="PWI"/>
    <property type="match status" value="1"/>
</dbReference>
<feature type="non-terminal residue" evidence="3">
    <location>
        <position position="1"/>
    </location>
</feature>
<dbReference type="EMBL" id="JAVRRA010009834">
    <property type="protein sequence ID" value="KAK5244621.1"/>
    <property type="molecule type" value="Genomic_DNA"/>
</dbReference>
<proteinExistence type="predicted"/>
<dbReference type="SUPFAM" id="SSF101233">
    <property type="entry name" value="PWI domain"/>
    <property type="match status" value="1"/>
</dbReference>
<comment type="caution">
    <text evidence="3">The sequence shown here is derived from an EMBL/GenBank/DDBJ whole genome shotgun (WGS) entry which is preliminary data.</text>
</comment>
<dbReference type="Proteomes" id="UP001357485">
    <property type="component" value="Unassembled WGS sequence"/>
</dbReference>
<dbReference type="PANTHER" id="PTHR18806">
    <property type="entry name" value="RBM25 PROTEIN"/>
    <property type="match status" value="1"/>
</dbReference>
<reference evidence="3 4" key="1">
    <citation type="submission" date="2023-08" db="EMBL/GenBank/DDBJ databases">
        <title>Black Yeasts Isolated from many extreme environments.</title>
        <authorList>
            <person name="Coleine C."/>
            <person name="Stajich J.E."/>
            <person name="Selbmann L."/>
        </authorList>
    </citation>
    <scope>NUCLEOTIDE SEQUENCE [LARGE SCALE GENOMIC DNA]</scope>
    <source>
        <strain evidence="3 4">CCFEE 536</strain>
    </source>
</reference>
<sequence length="107" mass="12413">AARQLASDIPTDKEGLWNWPVKWEFVDEGVIKEQLRPFVEKKIVEYLGVQEQMLVDVVEEGIRRRGKPEELVGELEGALDEEAEVLVKKLWRMVIFFSESEKRGLSN</sequence>
<dbReference type="SMART" id="SM00311">
    <property type="entry name" value="PWI"/>
    <property type="match status" value="1"/>
</dbReference>
<accession>A0ABR0LV29</accession>
<feature type="domain" description="PWI" evidence="2">
    <location>
        <begin position="14"/>
        <end position="107"/>
    </location>
</feature>
<dbReference type="InterPro" id="IPR036483">
    <property type="entry name" value="PWI_dom_sf"/>
</dbReference>
<evidence type="ECO:0000259" key="2">
    <source>
        <dbReference type="PROSITE" id="PS51025"/>
    </source>
</evidence>
<dbReference type="Gene3D" id="1.20.1390.10">
    <property type="entry name" value="PWI domain"/>
    <property type="match status" value="1"/>
</dbReference>
<keyword evidence="1" id="KW-0507">mRNA processing</keyword>
<organism evidence="3 4">
    <name type="scientific">Cryomyces antarcticus</name>
    <dbReference type="NCBI Taxonomy" id="329879"/>
    <lineage>
        <taxon>Eukaryota</taxon>
        <taxon>Fungi</taxon>
        <taxon>Dikarya</taxon>
        <taxon>Ascomycota</taxon>
        <taxon>Pezizomycotina</taxon>
        <taxon>Dothideomycetes</taxon>
        <taxon>Dothideomycetes incertae sedis</taxon>
        <taxon>Cryomyces</taxon>
    </lineage>
</organism>
<name>A0ABR0LV29_9PEZI</name>
<evidence type="ECO:0000256" key="1">
    <source>
        <dbReference type="ARBA" id="ARBA00022664"/>
    </source>
</evidence>
<dbReference type="PROSITE" id="PS51025">
    <property type="entry name" value="PWI"/>
    <property type="match status" value="1"/>
</dbReference>
<evidence type="ECO:0000313" key="3">
    <source>
        <dbReference type="EMBL" id="KAK5244621.1"/>
    </source>
</evidence>
<protein>
    <recommendedName>
        <fullName evidence="2">PWI domain-containing protein</fullName>
    </recommendedName>
</protein>
<dbReference type="PANTHER" id="PTHR18806:SF4">
    <property type="entry name" value="RNA-BINDING PROTEIN 25"/>
    <property type="match status" value="1"/>
</dbReference>